<dbReference type="Gene3D" id="3.40.50.450">
    <property type="match status" value="1"/>
</dbReference>
<dbReference type="RefSeq" id="WP_232620926.1">
    <property type="nucleotide sequence ID" value="NZ_BNER01000008.1"/>
</dbReference>
<dbReference type="STRING" id="1462526.BN990_04234"/>
<dbReference type="Pfam" id="PF10686">
    <property type="entry name" value="YAcAr"/>
    <property type="match status" value="1"/>
</dbReference>
<reference evidence="2 3" key="1">
    <citation type="submission" date="2014-03" db="EMBL/GenBank/DDBJ databases">
        <authorList>
            <person name="Urmite Genomes U."/>
        </authorList>
    </citation>
    <scope>NUCLEOTIDE SEQUENCE [LARGE SCALE GENOMIC DNA]</scope>
    <source>
        <strain evidence="2 3">Vm-5</strain>
    </source>
</reference>
<proteinExistence type="predicted"/>
<dbReference type="EMBL" id="CCDP010000003">
    <property type="protein sequence ID" value="CDQ41855.1"/>
    <property type="molecule type" value="Genomic_DNA"/>
</dbReference>
<dbReference type="SUPFAM" id="SSF102405">
    <property type="entry name" value="MCP/YpsA-like"/>
    <property type="match status" value="1"/>
</dbReference>
<reference evidence="3" key="2">
    <citation type="submission" date="2014-05" db="EMBL/GenBank/DDBJ databases">
        <title>Draft genome sequence of Virgibacillus massiliensis Vm-5.</title>
        <authorList>
            <person name="Khelaifia S."/>
            <person name="Croce O."/>
            <person name="Lagier J.C."/>
            <person name="Raoult D."/>
        </authorList>
    </citation>
    <scope>NUCLEOTIDE SEQUENCE [LARGE SCALE GENOMIC DNA]</scope>
    <source>
        <strain evidence="3">Vm-5</strain>
    </source>
</reference>
<feature type="domain" description="YspA cpYpsA-related SLOG" evidence="1">
    <location>
        <begin position="10"/>
        <end position="78"/>
    </location>
</feature>
<evidence type="ECO:0000313" key="3">
    <source>
        <dbReference type="Proteomes" id="UP000028875"/>
    </source>
</evidence>
<keyword evidence="3" id="KW-1185">Reference proteome</keyword>
<name>A0A024QI35_9BACI</name>
<dbReference type="InterPro" id="IPR019627">
    <property type="entry name" value="YAcAr"/>
</dbReference>
<dbReference type="AlphaFoldDB" id="A0A024QI35"/>
<organism evidence="2 3">
    <name type="scientific">Virgibacillus massiliensis</name>
    <dbReference type="NCBI Taxonomy" id="1462526"/>
    <lineage>
        <taxon>Bacteria</taxon>
        <taxon>Bacillati</taxon>
        <taxon>Bacillota</taxon>
        <taxon>Bacilli</taxon>
        <taxon>Bacillales</taxon>
        <taxon>Bacillaceae</taxon>
        <taxon>Virgibacillus</taxon>
    </lineage>
</organism>
<gene>
    <name evidence="2" type="ORF">BN990_04234</name>
</gene>
<accession>A0A024QI35</accession>
<sequence>MTFNIGNDFRVIIAGGRDFNNYDVLYQCAKWALLNYIHSDIPITIVSGTARGADSLGESFAKDNSFSILPIPADWKRYGKKAGYLRNAEMAKHANALIAFWDGHSRGTRHMIDLAYKHNLEVLIFDYQGNLNRGD</sequence>
<evidence type="ECO:0000259" key="1">
    <source>
        <dbReference type="Pfam" id="PF10686"/>
    </source>
</evidence>
<comment type="caution">
    <text evidence="2">The sequence shown here is derived from an EMBL/GenBank/DDBJ whole genome shotgun (WGS) entry which is preliminary data.</text>
</comment>
<protein>
    <recommendedName>
        <fullName evidence="1">YspA cpYpsA-related SLOG domain-containing protein</fullName>
    </recommendedName>
</protein>
<evidence type="ECO:0000313" key="2">
    <source>
        <dbReference type="EMBL" id="CDQ41855.1"/>
    </source>
</evidence>
<dbReference type="Proteomes" id="UP000028875">
    <property type="component" value="Unassembled WGS sequence"/>
</dbReference>
<dbReference type="eggNOG" id="COG0758">
    <property type="taxonomic scope" value="Bacteria"/>
</dbReference>